<sequence length="465" mass="50004">MSQKPSDFPFDNSSKKGLARNSVHYREVVAQGVGGAAPAMASLVTLTGAAAYAYASLPLAVILATLAVLLDATRLSITSRYVQSAGGIYAFISEGLGKWVGYFIGWAYVLYALTALVFIYLSVGVFLPAALQVLGVNTPNWIWAPIVIIVALFGGILSYLGIRPSLKFTLTMSIIEILFIIGTSVLILTKVPPDPKTFTLAYAPPPAVFNVGVGMAFVFLAFAGYETTSVLGEEAVDPKNTISKGVFTSVLLVGITYLLASEAFTVGWGVNNMSTFFTNLVPGIVLGMKYGGLALALILTVLLINSGLTDSVTFFNTVSRVVFAMARDGVLDKRLEGIHDKNRTPHIAVLFSLIFSLVYTLVFSDFLGPANVFLAVGITTTFGFLIALFTANISLLFILKRNSDLKLWNIILTVIINAIIGFVIFANIVTTSINPYVLIGVLTFVVWMIIGAFYGILRKNSVKHL</sequence>
<feature type="domain" description="Amino acid permease/ SLC12A" evidence="6">
    <location>
        <begin position="28"/>
        <end position="457"/>
    </location>
</feature>
<evidence type="ECO:0000256" key="3">
    <source>
        <dbReference type="ARBA" id="ARBA00022989"/>
    </source>
</evidence>
<dbReference type="KEGG" id="aamb:D1866_08130"/>
<keyword evidence="2 5" id="KW-0812">Transmembrane</keyword>
<feature type="transmembrane region" description="Helical" evidence="5">
    <location>
        <begin position="436"/>
        <end position="457"/>
    </location>
</feature>
<dbReference type="PANTHER" id="PTHR42770:SF11">
    <property type="entry name" value="INNER MEMBRANE TRANSPORT PROTEIN YBAT"/>
    <property type="match status" value="1"/>
</dbReference>
<feature type="transmembrane region" description="Helical" evidence="5">
    <location>
        <begin position="168"/>
        <end position="187"/>
    </location>
</feature>
<dbReference type="GeneID" id="42779696"/>
<dbReference type="AlphaFoldDB" id="A0A650CX02"/>
<protein>
    <submittedName>
        <fullName evidence="8">Amino acid permease</fullName>
    </submittedName>
</protein>
<feature type="transmembrane region" description="Helical" evidence="5">
    <location>
        <begin position="280"/>
        <end position="304"/>
    </location>
</feature>
<evidence type="ECO:0000259" key="6">
    <source>
        <dbReference type="Pfam" id="PF00324"/>
    </source>
</evidence>
<evidence type="ECO:0000313" key="9">
    <source>
        <dbReference type="Proteomes" id="UP000426328"/>
    </source>
</evidence>
<proteinExistence type="predicted"/>
<organism evidence="8 9">
    <name type="scientific">Acidianus ambivalens</name>
    <name type="common">Desulfurolobus ambivalens</name>
    <dbReference type="NCBI Taxonomy" id="2283"/>
    <lineage>
        <taxon>Archaea</taxon>
        <taxon>Thermoproteota</taxon>
        <taxon>Thermoprotei</taxon>
        <taxon>Sulfolobales</taxon>
        <taxon>Sulfolobaceae</taxon>
        <taxon>Acidianus</taxon>
    </lineage>
</organism>
<dbReference type="InterPro" id="IPR004841">
    <property type="entry name" value="AA-permease/SLC12A_dom"/>
</dbReference>
<dbReference type="RefSeq" id="WP_152943184.1">
    <property type="nucleotide sequence ID" value="NZ_CP045482.1"/>
</dbReference>
<feature type="transmembrane region" description="Helical" evidence="5">
    <location>
        <begin position="410"/>
        <end position="430"/>
    </location>
</feature>
<feature type="transmembrane region" description="Helical" evidence="5">
    <location>
        <begin position="49"/>
        <end position="70"/>
    </location>
</feature>
<keyword evidence="4 5" id="KW-0472">Membrane</keyword>
<feature type="transmembrane region" description="Helical" evidence="5">
    <location>
        <begin position="99"/>
        <end position="121"/>
    </location>
</feature>
<name>A0A650CX02_ACIAM</name>
<feature type="transmembrane region" description="Helical" evidence="5">
    <location>
        <begin position="246"/>
        <end position="268"/>
    </location>
</feature>
<feature type="transmembrane region" description="Helical" evidence="5">
    <location>
        <begin position="347"/>
        <end position="367"/>
    </location>
</feature>
<dbReference type="PIRSF" id="PIRSF006060">
    <property type="entry name" value="AA_transporter"/>
    <property type="match status" value="1"/>
</dbReference>
<dbReference type="PANTHER" id="PTHR42770">
    <property type="entry name" value="AMINO ACID TRANSPORTER-RELATED"/>
    <property type="match status" value="1"/>
</dbReference>
<gene>
    <name evidence="8" type="ORF">D1866_08130</name>
    <name evidence="7" type="ORF">GFB69_11990</name>
</gene>
<dbReference type="InterPro" id="IPR050367">
    <property type="entry name" value="APC_superfamily"/>
</dbReference>
<evidence type="ECO:0000256" key="4">
    <source>
        <dbReference type="ARBA" id="ARBA00023136"/>
    </source>
</evidence>
<evidence type="ECO:0000256" key="1">
    <source>
        <dbReference type="ARBA" id="ARBA00004141"/>
    </source>
</evidence>
<feature type="transmembrane region" description="Helical" evidence="5">
    <location>
        <begin position="373"/>
        <end position="398"/>
    </location>
</feature>
<evidence type="ECO:0000313" key="8">
    <source>
        <dbReference type="EMBL" id="QGR21977.1"/>
    </source>
</evidence>
<evidence type="ECO:0000313" key="7">
    <source>
        <dbReference type="EMBL" id="MQL56404.1"/>
    </source>
</evidence>
<feature type="transmembrane region" description="Helical" evidence="5">
    <location>
        <begin position="141"/>
        <end position="161"/>
    </location>
</feature>
<feature type="transmembrane region" description="Helical" evidence="5">
    <location>
        <begin position="207"/>
        <end position="225"/>
    </location>
</feature>
<reference evidence="8 9" key="2">
    <citation type="submission" date="2019-10" db="EMBL/GenBank/DDBJ databases">
        <title>Genome Sequences from Six Type Strain Members of the Archaeal Family Sulfolobaceae: Acidianus ambivalens, Acidianus infernus, Metallosphaera prunae, Stygiolobus azoricus, Sulfolobus metallicus, and Sulfurisphaera ohwakuensis.</title>
        <authorList>
            <person name="Counts J.A."/>
            <person name="Kelly R.M."/>
        </authorList>
    </citation>
    <scope>NUCLEOTIDE SEQUENCE [LARGE SCALE GENOMIC DNA]</scope>
    <source>
        <strain evidence="8 9">LEI 10</strain>
    </source>
</reference>
<dbReference type="Proteomes" id="UP000426328">
    <property type="component" value="Chromosome"/>
</dbReference>
<dbReference type="EMBL" id="WHYS01000003">
    <property type="protein sequence ID" value="MQL56404.1"/>
    <property type="molecule type" value="Genomic_DNA"/>
</dbReference>
<dbReference type="Proteomes" id="UP000474054">
    <property type="component" value="Unassembled WGS sequence"/>
</dbReference>
<dbReference type="Gene3D" id="1.20.1740.10">
    <property type="entry name" value="Amino acid/polyamine transporter I"/>
    <property type="match status" value="1"/>
</dbReference>
<dbReference type="Pfam" id="PF00324">
    <property type="entry name" value="AA_permease"/>
    <property type="match status" value="1"/>
</dbReference>
<keyword evidence="9" id="KW-1185">Reference proteome</keyword>
<evidence type="ECO:0000313" key="10">
    <source>
        <dbReference type="Proteomes" id="UP000474054"/>
    </source>
</evidence>
<accession>A0A650CX02</accession>
<reference evidence="7 10" key="1">
    <citation type="submission" date="2019-10" db="EMBL/GenBank/DDBJ databases">
        <title>Comparative genomics of sulfur disproportionating microorganisms.</title>
        <authorList>
            <person name="Ward L.M."/>
            <person name="Bertran E."/>
            <person name="Johnston D."/>
        </authorList>
    </citation>
    <scope>NUCLEOTIDE SEQUENCE [LARGE SCALE GENOMIC DNA]</scope>
    <source>
        <strain evidence="7 10">DSM 3772</strain>
    </source>
</reference>
<evidence type="ECO:0000256" key="5">
    <source>
        <dbReference type="SAM" id="Phobius"/>
    </source>
</evidence>
<comment type="subcellular location">
    <subcellularLocation>
        <location evidence="1">Membrane</location>
        <topology evidence="1">Multi-pass membrane protein</topology>
    </subcellularLocation>
</comment>
<keyword evidence="3 5" id="KW-1133">Transmembrane helix</keyword>
<dbReference type="EMBL" id="CP045482">
    <property type="protein sequence ID" value="QGR21977.1"/>
    <property type="molecule type" value="Genomic_DNA"/>
</dbReference>
<evidence type="ECO:0000256" key="2">
    <source>
        <dbReference type="ARBA" id="ARBA00022692"/>
    </source>
</evidence>
<dbReference type="GO" id="GO:0016020">
    <property type="term" value="C:membrane"/>
    <property type="evidence" value="ECO:0007669"/>
    <property type="project" value="UniProtKB-SubCell"/>
</dbReference>
<dbReference type="GO" id="GO:0055085">
    <property type="term" value="P:transmembrane transport"/>
    <property type="evidence" value="ECO:0007669"/>
    <property type="project" value="InterPro"/>
</dbReference>